<dbReference type="AlphaFoldDB" id="A0A6N8JFU8"/>
<reference evidence="1 2" key="1">
    <citation type="submission" date="2019-12" db="EMBL/GenBank/DDBJ databases">
        <title>The draft genomic sequence of strain Chitinophaga oryziterrae JCM 16595.</title>
        <authorList>
            <person name="Zhang X."/>
        </authorList>
    </citation>
    <scope>NUCLEOTIDE SEQUENCE [LARGE SCALE GENOMIC DNA]</scope>
    <source>
        <strain evidence="1 2">JCM 16595</strain>
    </source>
</reference>
<comment type="caution">
    <text evidence="1">The sequence shown here is derived from an EMBL/GenBank/DDBJ whole genome shotgun (WGS) entry which is preliminary data.</text>
</comment>
<dbReference type="OrthoDB" id="6400528at2"/>
<sequence>MCPAATFTGGPELLHQLVNKMTLAGYEAYMVYSGDAENPVHPNFVIYNNKYTTEIEDNPENILIVPEIYITKVGHLTQIRKCVWWLSIDNFFKPYFTYPAFWMFKMLKQIGLEGMCKELIFKLKVSDKFQYHIVQSYYAKMFLKQHKIESEPLYDYLSAAFLQNSTGIDLSAKKPQVLYNPKKGFEFTAKLIEQGKDINWIPLEGMKPAEVVALLKESMVYIDFGTHPGRDRFPREAAILQCCVITGKRGSANYYEDVPITDQYKIEDKVSNIPHIINTIRACMSDFHTHIQAFESYRQMILSAEKMYMESFNRIFEQTPSE</sequence>
<dbReference type="RefSeq" id="WP_157302883.1">
    <property type="nucleotide sequence ID" value="NZ_BAAAZB010000021.1"/>
</dbReference>
<protein>
    <recommendedName>
        <fullName evidence="3">Glycosyltransferase family 1 protein</fullName>
    </recommendedName>
</protein>
<accession>A0A6N8JFU8</accession>
<organism evidence="1 2">
    <name type="scientific">Chitinophaga oryziterrae</name>
    <dbReference type="NCBI Taxonomy" id="1031224"/>
    <lineage>
        <taxon>Bacteria</taxon>
        <taxon>Pseudomonadati</taxon>
        <taxon>Bacteroidota</taxon>
        <taxon>Chitinophagia</taxon>
        <taxon>Chitinophagales</taxon>
        <taxon>Chitinophagaceae</taxon>
        <taxon>Chitinophaga</taxon>
    </lineage>
</organism>
<dbReference type="Proteomes" id="UP000468388">
    <property type="component" value="Unassembled WGS sequence"/>
</dbReference>
<evidence type="ECO:0008006" key="3">
    <source>
        <dbReference type="Google" id="ProtNLM"/>
    </source>
</evidence>
<gene>
    <name evidence="1" type="ORF">GO495_25965</name>
</gene>
<proteinExistence type="predicted"/>
<name>A0A6N8JFU8_9BACT</name>
<dbReference type="EMBL" id="WRXO01000010">
    <property type="protein sequence ID" value="MVT44067.1"/>
    <property type="molecule type" value="Genomic_DNA"/>
</dbReference>
<evidence type="ECO:0000313" key="1">
    <source>
        <dbReference type="EMBL" id="MVT44067.1"/>
    </source>
</evidence>
<evidence type="ECO:0000313" key="2">
    <source>
        <dbReference type="Proteomes" id="UP000468388"/>
    </source>
</evidence>
<keyword evidence="2" id="KW-1185">Reference proteome</keyword>